<dbReference type="PANTHER" id="PTHR17117:SF3">
    <property type="entry name" value="NADH DEHYDROGENASE [UBIQUINONE] FLAVOPROTEIN 3, MITOCHONDRIAL"/>
    <property type="match status" value="1"/>
</dbReference>
<feature type="region of interest" description="Disordered" evidence="1">
    <location>
        <begin position="33"/>
        <end position="71"/>
    </location>
</feature>
<comment type="caution">
    <text evidence="2">The sequence shown here is derived from an EMBL/GenBank/DDBJ whole genome shotgun (WGS) entry which is preliminary data.</text>
</comment>
<evidence type="ECO:0000313" key="3">
    <source>
        <dbReference type="Proteomes" id="UP001046870"/>
    </source>
</evidence>
<organism evidence="2 3">
    <name type="scientific">Megalops atlanticus</name>
    <name type="common">Tarpon</name>
    <name type="synonym">Clupea gigantea</name>
    <dbReference type="NCBI Taxonomy" id="7932"/>
    <lineage>
        <taxon>Eukaryota</taxon>
        <taxon>Metazoa</taxon>
        <taxon>Chordata</taxon>
        <taxon>Craniata</taxon>
        <taxon>Vertebrata</taxon>
        <taxon>Euteleostomi</taxon>
        <taxon>Actinopterygii</taxon>
        <taxon>Neopterygii</taxon>
        <taxon>Teleostei</taxon>
        <taxon>Elopiformes</taxon>
        <taxon>Megalopidae</taxon>
        <taxon>Megalops</taxon>
    </lineage>
</organism>
<dbReference type="EMBL" id="JAFDVH010000015">
    <property type="protein sequence ID" value="KAG7463666.1"/>
    <property type="molecule type" value="Genomic_DNA"/>
</dbReference>
<dbReference type="InterPro" id="IPR026193">
    <property type="entry name" value="NDUFV3"/>
</dbReference>
<name>A0A9D3T696_MEGAT</name>
<dbReference type="GO" id="GO:0042775">
    <property type="term" value="P:mitochondrial ATP synthesis coupled electron transport"/>
    <property type="evidence" value="ECO:0007669"/>
    <property type="project" value="TreeGrafter"/>
</dbReference>
<accession>A0A9D3T696</accession>
<dbReference type="OrthoDB" id="6161911at2759"/>
<protein>
    <recommendedName>
        <fullName evidence="4">NADH dehydrogenase [ubiquinone] flavoprotein 3, mitochondrial</fullName>
    </recommendedName>
</protein>
<dbReference type="GO" id="GO:0045271">
    <property type="term" value="C:respiratory chain complex I"/>
    <property type="evidence" value="ECO:0007669"/>
    <property type="project" value="InterPro"/>
</dbReference>
<dbReference type="GO" id="GO:0005739">
    <property type="term" value="C:mitochondrion"/>
    <property type="evidence" value="ECO:0007669"/>
    <property type="project" value="InterPro"/>
</dbReference>
<dbReference type="AlphaFoldDB" id="A0A9D3T696"/>
<evidence type="ECO:0000313" key="2">
    <source>
        <dbReference type="EMBL" id="KAG7463666.1"/>
    </source>
</evidence>
<sequence>MAASLLRLGRVGSLKCLRLETWSVLRRAPAAALCTKADEPKKTPKKAKAPSKKAAPAPPEPEPEPFDNSTYKNLQHHHYHLYTFADMDVEMAKFRLPQPSSGRPSPRH</sequence>
<proteinExistence type="predicted"/>
<dbReference type="PANTHER" id="PTHR17117">
    <property type="entry name" value="NADH-UBIQUINONE OXIDOREDUCTASE"/>
    <property type="match status" value="1"/>
</dbReference>
<gene>
    <name evidence="2" type="ORF">MATL_G00178950</name>
</gene>
<keyword evidence="3" id="KW-1185">Reference proteome</keyword>
<evidence type="ECO:0000256" key="1">
    <source>
        <dbReference type="SAM" id="MobiDB-lite"/>
    </source>
</evidence>
<dbReference type="Proteomes" id="UP001046870">
    <property type="component" value="Chromosome 15"/>
</dbReference>
<reference evidence="2" key="1">
    <citation type="submission" date="2021-01" db="EMBL/GenBank/DDBJ databases">
        <authorList>
            <person name="Zahm M."/>
            <person name="Roques C."/>
            <person name="Cabau C."/>
            <person name="Klopp C."/>
            <person name="Donnadieu C."/>
            <person name="Jouanno E."/>
            <person name="Lampietro C."/>
            <person name="Louis A."/>
            <person name="Herpin A."/>
            <person name="Echchiki A."/>
            <person name="Berthelot C."/>
            <person name="Parey E."/>
            <person name="Roest-Crollius H."/>
            <person name="Braasch I."/>
            <person name="Postlethwait J."/>
            <person name="Bobe J."/>
            <person name="Montfort J."/>
            <person name="Bouchez O."/>
            <person name="Begum T."/>
            <person name="Mejri S."/>
            <person name="Adams A."/>
            <person name="Chen W.-J."/>
            <person name="Guiguen Y."/>
        </authorList>
    </citation>
    <scope>NUCLEOTIDE SEQUENCE</scope>
    <source>
        <strain evidence="2">YG-15Mar2019-1</strain>
        <tissue evidence="2">Brain</tissue>
    </source>
</reference>
<dbReference type="Pfam" id="PF15880">
    <property type="entry name" value="NDUFV3"/>
    <property type="match status" value="1"/>
</dbReference>
<evidence type="ECO:0008006" key="4">
    <source>
        <dbReference type="Google" id="ProtNLM"/>
    </source>
</evidence>